<feature type="domain" description="ABCA1-4-like C-terminal R2 regulatory" evidence="1">
    <location>
        <begin position="46"/>
        <end position="135"/>
    </location>
</feature>
<dbReference type="PANTHER" id="PTHR19229">
    <property type="entry name" value="ATP-BINDING CASSETTE TRANSPORTER SUBFAMILY A ABCA"/>
    <property type="match status" value="1"/>
</dbReference>
<dbReference type="Proteomes" id="UP000008743">
    <property type="component" value="Unassembled WGS sequence"/>
</dbReference>
<dbReference type="STRING" id="595528.A0A0D2UR98"/>
<protein>
    <submittedName>
        <fullName evidence="2">Abca3 protein</fullName>
    </submittedName>
</protein>
<dbReference type="InterPro" id="IPR027417">
    <property type="entry name" value="P-loop_NTPase"/>
</dbReference>
<keyword evidence="3" id="KW-1185">Reference proteome</keyword>
<dbReference type="SUPFAM" id="SSF52540">
    <property type="entry name" value="P-loop containing nucleoside triphosphate hydrolases"/>
    <property type="match status" value="1"/>
</dbReference>
<dbReference type="GO" id="GO:0005319">
    <property type="term" value="F:lipid transporter activity"/>
    <property type="evidence" value="ECO:0007669"/>
    <property type="project" value="TreeGrafter"/>
</dbReference>
<dbReference type="PhylomeDB" id="A0A0D2UR98"/>
<dbReference type="eggNOG" id="KOG0059">
    <property type="taxonomic scope" value="Eukaryota"/>
</dbReference>
<accession>A0A0D2UR98</accession>
<dbReference type="OMA" id="HSMKECE"/>
<dbReference type="Pfam" id="PF23321">
    <property type="entry name" value="R1_ABCA1"/>
    <property type="match status" value="1"/>
</dbReference>
<sequence>MRNGRSIILTSHSMEECEALCTRLAIMVNGEFKCIDSPQHLKNRFGSGYTMTVKLQRDLSAGAREPDTFPVKQFVHETFPGAVLKEEHQGALHYEIATPEQSGSSAVKSLSWAFIFSKMEEAKRMDPIEDYGVSQTSLEQVFIEFAKRQQGVYLTQVKQLSVASSIGPTYYSRWYRCWLVADGILTPQLADAIFMAFVRAFAVLSESSR</sequence>
<dbReference type="Gene3D" id="3.40.50.300">
    <property type="entry name" value="P-loop containing nucleotide triphosphate hydrolases"/>
    <property type="match status" value="1"/>
</dbReference>
<dbReference type="EMBL" id="KE346374">
    <property type="protein sequence ID" value="KJE97521.1"/>
    <property type="molecule type" value="Genomic_DNA"/>
</dbReference>
<evidence type="ECO:0000313" key="3">
    <source>
        <dbReference type="Proteomes" id="UP000008743"/>
    </source>
</evidence>
<proteinExistence type="predicted"/>
<gene>
    <name evidence="2" type="ORF">CAOG_007365</name>
</gene>
<dbReference type="PANTHER" id="PTHR19229:SF250">
    <property type="entry name" value="ABC TRANSPORTER DOMAIN-CONTAINING PROTEIN-RELATED"/>
    <property type="match status" value="1"/>
</dbReference>
<dbReference type="RefSeq" id="XP_004343224.1">
    <property type="nucleotide sequence ID" value="XM_004343174.1"/>
</dbReference>
<evidence type="ECO:0000313" key="2">
    <source>
        <dbReference type="EMBL" id="KJE97521.1"/>
    </source>
</evidence>
<dbReference type="GO" id="GO:0016020">
    <property type="term" value="C:membrane"/>
    <property type="evidence" value="ECO:0007669"/>
    <property type="project" value="InterPro"/>
</dbReference>
<dbReference type="InterPro" id="IPR056264">
    <property type="entry name" value="R2_ABCA1-4-like"/>
</dbReference>
<dbReference type="InParanoid" id="A0A0D2UR98"/>
<evidence type="ECO:0000259" key="1">
    <source>
        <dbReference type="Pfam" id="PF23321"/>
    </source>
</evidence>
<organism evidence="2 3">
    <name type="scientific">Capsaspora owczarzaki (strain ATCC 30864)</name>
    <dbReference type="NCBI Taxonomy" id="595528"/>
    <lineage>
        <taxon>Eukaryota</taxon>
        <taxon>Filasterea</taxon>
        <taxon>Capsaspora</taxon>
    </lineage>
</organism>
<dbReference type="AlphaFoldDB" id="A0A0D2UR98"/>
<name>A0A0D2UR98_CAPO3</name>
<dbReference type="GO" id="GO:0140359">
    <property type="term" value="F:ABC-type transporter activity"/>
    <property type="evidence" value="ECO:0007669"/>
    <property type="project" value="InterPro"/>
</dbReference>
<reference evidence="3" key="1">
    <citation type="submission" date="2011-02" db="EMBL/GenBank/DDBJ databases">
        <title>The Genome Sequence of Capsaspora owczarzaki ATCC 30864.</title>
        <authorList>
            <person name="Russ C."/>
            <person name="Cuomo C."/>
            <person name="Burger G."/>
            <person name="Gray M.W."/>
            <person name="Holland P.W.H."/>
            <person name="King N."/>
            <person name="Lang F.B.F."/>
            <person name="Roger A.J."/>
            <person name="Ruiz-Trillo I."/>
            <person name="Young S.K."/>
            <person name="Zeng Q."/>
            <person name="Gargeya S."/>
            <person name="Alvarado L."/>
            <person name="Berlin A."/>
            <person name="Chapman S.B."/>
            <person name="Chen Z."/>
            <person name="Freedman E."/>
            <person name="Gellesch M."/>
            <person name="Goldberg J."/>
            <person name="Griggs A."/>
            <person name="Gujja S."/>
            <person name="Heilman E."/>
            <person name="Heiman D."/>
            <person name="Howarth C."/>
            <person name="Mehta T."/>
            <person name="Neiman D."/>
            <person name="Pearson M."/>
            <person name="Roberts A."/>
            <person name="Saif S."/>
            <person name="Shea T."/>
            <person name="Shenoy N."/>
            <person name="Sisk P."/>
            <person name="Stolte C."/>
            <person name="Sykes S."/>
            <person name="White J."/>
            <person name="Yandava C."/>
            <person name="Haas B."/>
            <person name="Nusbaum C."/>
            <person name="Birren B."/>
        </authorList>
    </citation>
    <scope>NUCLEOTIDE SEQUENCE</scope>
    <source>
        <strain evidence="3">ATCC 30864</strain>
    </source>
</reference>
<dbReference type="OrthoDB" id="8061355at2759"/>
<dbReference type="InterPro" id="IPR026082">
    <property type="entry name" value="ABCA"/>
</dbReference>